<dbReference type="EMBL" id="JBEAFC010000008">
    <property type="protein sequence ID" value="KAL1545631.1"/>
    <property type="molecule type" value="Genomic_DNA"/>
</dbReference>
<name>A0ABD1GNC5_SALDI</name>
<protein>
    <submittedName>
        <fullName evidence="1">Uncharacterized protein</fullName>
    </submittedName>
</protein>
<keyword evidence="2" id="KW-1185">Reference proteome</keyword>
<accession>A0ABD1GNC5</accession>
<sequence length="112" mass="12453">MIVDSSYATSTLIFCSNFFISLRNWSPSSLPLSPSRRTSPAANIVNEGHAAVRRHIPPESAAADTRRPVQLVDNALDELERGGVNLRRPSLWPITQTKMAGPKRFPRETKLI</sequence>
<evidence type="ECO:0000313" key="1">
    <source>
        <dbReference type="EMBL" id="KAL1545631.1"/>
    </source>
</evidence>
<dbReference type="Proteomes" id="UP001567538">
    <property type="component" value="Unassembled WGS sequence"/>
</dbReference>
<organism evidence="1 2">
    <name type="scientific">Salvia divinorum</name>
    <name type="common">Maria pastora</name>
    <name type="synonym">Diviner's sage</name>
    <dbReference type="NCBI Taxonomy" id="28513"/>
    <lineage>
        <taxon>Eukaryota</taxon>
        <taxon>Viridiplantae</taxon>
        <taxon>Streptophyta</taxon>
        <taxon>Embryophyta</taxon>
        <taxon>Tracheophyta</taxon>
        <taxon>Spermatophyta</taxon>
        <taxon>Magnoliopsida</taxon>
        <taxon>eudicotyledons</taxon>
        <taxon>Gunneridae</taxon>
        <taxon>Pentapetalae</taxon>
        <taxon>asterids</taxon>
        <taxon>lamiids</taxon>
        <taxon>Lamiales</taxon>
        <taxon>Lamiaceae</taxon>
        <taxon>Nepetoideae</taxon>
        <taxon>Mentheae</taxon>
        <taxon>Salviinae</taxon>
        <taxon>Salvia</taxon>
        <taxon>Salvia subgen. Calosphace</taxon>
    </lineage>
</organism>
<proteinExistence type="predicted"/>
<comment type="caution">
    <text evidence="1">The sequence shown here is derived from an EMBL/GenBank/DDBJ whole genome shotgun (WGS) entry which is preliminary data.</text>
</comment>
<dbReference type="AlphaFoldDB" id="A0ABD1GNC5"/>
<reference evidence="1 2" key="1">
    <citation type="submission" date="2024-06" db="EMBL/GenBank/DDBJ databases">
        <title>A chromosome level genome sequence of Diviner's sage (Salvia divinorum).</title>
        <authorList>
            <person name="Ford S.A."/>
            <person name="Ro D.-K."/>
            <person name="Ness R.W."/>
            <person name="Phillips M.A."/>
        </authorList>
    </citation>
    <scope>NUCLEOTIDE SEQUENCE [LARGE SCALE GENOMIC DNA]</scope>
    <source>
        <strain evidence="1">SAF-2024a</strain>
        <tissue evidence="1">Leaf</tissue>
    </source>
</reference>
<gene>
    <name evidence="1" type="ORF">AAHA92_22330</name>
</gene>
<evidence type="ECO:0000313" key="2">
    <source>
        <dbReference type="Proteomes" id="UP001567538"/>
    </source>
</evidence>